<protein>
    <submittedName>
        <fullName evidence="1">Putative phage protein (Possible DNA packaging)</fullName>
    </submittedName>
</protein>
<dbReference type="CDD" id="cd08054">
    <property type="entry name" value="gp6"/>
    <property type="match status" value="1"/>
</dbReference>
<dbReference type="OrthoDB" id="2889166at2"/>
<dbReference type="AlphaFoldDB" id="A0A178TEK5"/>
<keyword evidence="2" id="KW-1185">Reference proteome</keyword>
<dbReference type="PATRIC" id="fig|33934.7.peg.688"/>
<dbReference type="RefSeq" id="WP_064214171.1">
    <property type="nucleotide sequence ID" value="NZ_JABJUY010000013.1"/>
</dbReference>
<dbReference type="InterPro" id="IPR006450">
    <property type="entry name" value="Phage_HK97_gp6-like"/>
</dbReference>
<name>A0A178TEK5_9BACL</name>
<dbReference type="EMBL" id="LUCQ01000080">
    <property type="protein sequence ID" value="OAO79823.1"/>
    <property type="molecule type" value="Genomic_DNA"/>
</dbReference>
<accession>A0A178TEK5</accession>
<dbReference type="Pfam" id="PF24829">
    <property type="entry name" value="Phage_connect_2"/>
    <property type="match status" value="1"/>
</dbReference>
<dbReference type="InterPro" id="IPR056951">
    <property type="entry name" value="Phage_connect_2"/>
</dbReference>
<organism evidence="1 2">
    <name type="scientific">Anoxybacillus flavithermus</name>
    <dbReference type="NCBI Taxonomy" id="33934"/>
    <lineage>
        <taxon>Bacteria</taxon>
        <taxon>Bacillati</taxon>
        <taxon>Bacillota</taxon>
        <taxon>Bacilli</taxon>
        <taxon>Bacillales</taxon>
        <taxon>Anoxybacillaceae</taxon>
        <taxon>Anoxybacillus</taxon>
    </lineage>
</organism>
<evidence type="ECO:0000313" key="1">
    <source>
        <dbReference type="EMBL" id="OAO79823.1"/>
    </source>
</evidence>
<comment type="caution">
    <text evidence="1">The sequence shown here is derived from an EMBL/GenBank/DDBJ whole genome shotgun (WGS) entry which is preliminary data.</text>
</comment>
<dbReference type="NCBIfam" id="TIGR01560">
    <property type="entry name" value="put_DNA_pack"/>
    <property type="match status" value="1"/>
</dbReference>
<sequence>MLESVKLALRVTISDFDEEIQGLIDAAKRDLSISGVDVIDETDPLIRRAIITYCKAHFGYDNPDAERLQASYESLKEHLSLSFEYRAVDDNATS</sequence>
<evidence type="ECO:0000313" key="2">
    <source>
        <dbReference type="Proteomes" id="UP000078336"/>
    </source>
</evidence>
<gene>
    <name evidence="1" type="ORF">TAF16_1334</name>
</gene>
<reference evidence="1 2" key="1">
    <citation type="submission" date="2016-03" db="EMBL/GenBank/DDBJ databases">
        <title>Spore heat resistance.</title>
        <authorList>
            <person name="Boekhorst J."/>
            <person name="Berendsen E.M."/>
            <person name="Wells-Bennik M.H."/>
            <person name="Kuipers O.P."/>
        </authorList>
    </citation>
    <scope>NUCLEOTIDE SEQUENCE [LARGE SCALE GENOMIC DNA]</scope>
    <source>
        <strain evidence="1 2">AF16</strain>
    </source>
</reference>
<proteinExistence type="predicted"/>
<dbReference type="Proteomes" id="UP000078336">
    <property type="component" value="Unassembled WGS sequence"/>
</dbReference>